<keyword evidence="2" id="KW-0238">DNA-binding</keyword>
<comment type="caution">
    <text evidence="6">The sequence shown here is derived from an EMBL/GenBank/DDBJ whole genome shotgun (WGS) entry which is preliminary data.</text>
</comment>
<evidence type="ECO:0000256" key="5">
    <source>
        <dbReference type="SAM" id="MobiDB-lite"/>
    </source>
</evidence>
<reference evidence="6 7" key="1">
    <citation type="submission" date="2024-07" db="EMBL/GenBank/DDBJ databases">
        <title>Section-level genome sequencing and comparative genomics of Aspergillus sections Usti and Cavernicolus.</title>
        <authorList>
            <consortium name="Lawrence Berkeley National Laboratory"/>
            <person name="Nybo J.L."/>
            <person name="Vesth T.C."/>
            <person name="Theobald S."/>
            <person name="Frisvad J.C."/>
            <person name="Larsen T.O."/>
            <person name="Kjaerboelling I."/>
            <person name="Rothschild-Mancinelli K."/>
            <person name="Lyhne E.K."/>
            <person name="Kogle M.E."/>
            <person name="Barry K."/>
            <person name="Clum A."/>
            <person name="Na H."/>
            <person name="Ledsgaard L."/>
            <person name="Lin J."/>
            <person name="Lipzen A."/>
            <person name="Kuo A."/>
            <person name="Riley R."/>
            <person name="Mondo S."/>
            <person name="Labutti K."/>
            <person name="Haridas S."/>
            <person name="Pangalinan J."/>
            <person name="Salamov A.A."/>
            <person name="Simmons B.A."/>
            <person name="Magnuson J.K."/>
            <person name="Chen J."/>
            <person name="Drula E."/>
            <person name="Henrissat B."/>
            <person name="Wiebenga A."/>
            <person name="Lubbers R.J."/>
            <person name="Gomes A.C."/>
            <person name="Makela M.R."/>
            <person name="Stajich J."/>
            <person name="Grigoriev I.V."/>
            <person name="Mortensen U.H."/>
            <person name="De Vries R.P."/>
            <person name="Baker S.E."/>
            <person name="Andersen M.R."/>
        </authorList>
    </citation>
    <scope>NUCLEOTIDE SEQUENCE [LARGE SCALE GENOMIC DNA]</scope>
    <source>
        <strain evidence="6 7">CBS 209.92</strain>
    </source>
</reference>
<feature type="region of interest" description="Disordered" evidence="5">
    <location>
        <begin position="1"/>
        <end position="38"/>
    </location>
</feature>
<protein>
    <recommendedName>
        <fullName evidence="8">Zn(2)-C6 fungal-type domain-containing protein</fullName>
    </recommendedName>
</protein>
<evidence type="ECO:0000256" key="4">
    <source>
        <dbReference type="ARBA" id="ARBA00023242"/>
    </source>
</evidence>
<dbReference type="Proteomes" id="UP001610563">
    <property type="component" value="Unassembled WGS sequence"/>
</dbReference>
<dbReference type="InterPro" id="IPR036864">
    <property type="entry name" value="Zn2-C6_fun-type_DNA-bd_sf"/>
</dbReference>
<evidence type="ECO:0000256" key="3">
    <source>
        <dbReference type="ARBA" id="ARBA00023163"/>
    </source>
</evidence>
<gene>
    <name evidence="6" type="ORF">BJX66DRAFT_331162</name>
</gene>
<dbReference type="SUPFAM" id="SSF57701">
    <property type="entry name" value="Zn2/Cys6 DNA-binding domain"/>
    <property type="match status" value="1"/>
</dbReference>
<accession>A0ABR4FGW5</accession>
<keyword evidence="7" id="KW-1185">Reference proteome</keyword>
<keyword evidence="3" id="KW-0804">Transcription</keyword>
<evidence type="ECO:0000313" key="6">
    <source>
        <dbReference type="EMBL" id="KAL2782482.1"/>
    </source>
</evidence>
<keyword evidence="4" id="KW-0539">Nucleus</keyword>
<keyword evidence="1" id="KW-0805">Transcription regulation</keyword>
<dbReference type="EMBL" id="JBFTWV010000417">
    <property type="protein sequence ID" value="KAL2782482.1"/>
    <property type="molecule type" value="Genomic_DNA"/>
</dbReference>
<evidence type="ECO:0000313" key="7">
    <source>
        <dbReference type="Proteomes" id="UP001610563"/>
    </source>
</evidence>
<sequence length="117" mass="13090">MASRTTKASLRPLLPATASCSTPVQEPTRRNRKRHRQTTACTSCQAKRIKCSGSSPCDDRRRKEALKHAEQSKKALEAIIAILYNGTEVDLHELKTQVKSFASPEAVMEELLEHVFI</sequence>
<evidence type="ECO:0000256" key="1">
    <source>
        <dbReference type="ARBA" id="ARBA00023015"/>
    </source>
</evidence>
<evidence type="ECO:0000256" key="2">
    <source>
        <dbReference type="ARBA" id="ARBA00023125"/>
    </source>
</evidence>
<proteinExistence type="predicted"/>
<evidence type="ECO:0008006" key="8">
    <source>
        <dbReference type="Google" id="ProtNLM"/>
    </source>
</evidence>
<name>A0ABR4FGW5_9EURO</name>
<organism evidence="6 7">
    <name type="scientific">Aspergillus keveii</name>
    <dbReference type="NCBI Taxonomy" id="714993"/>
    <lineage>
        <taxon>Eukaryota</taxon>
        <taxon>Fungi</taxon>
        <taxon>Dikarya</taxon>
        <taxon>Ascomycota</taxon>
        <taxon>Pezizomycotina</taxon>
        <taxon>Eurotiomycetes</taxon>
        <taxon>Eurotiomycetidae</taxon>
        <taxon>Eurotiales</taxon>
        <taxon>Aspergillaceae</taxon>
        <taxon>Aspergillus</taxon>
        <taxon>Aspergillus subgen. Nidulantes</taxon>
    </lineage>
</organism>